<comment type="caution">
    <text evidence="1">The sequence shown here is derived from an EMBL/GenBank/DDBJ whole genome shotgun (WGS) entry which is preliminary data.</text>
</comment>
<reference evidence="1 2" key="1">
    <citation type="submission" date="2013-08" db="EMBL/GenBank/DDBJ databases">
        <authorList>
            <person name="Durkin A.S."/>
            <person name="Haft D.R."/>
            <person name="McCorrison J."/>
            <person name="Torralba M."/>
            <person name="Gillis M."/>
            <person name="Haft D.H."/>
            <person name="Methe B."/>
            <person name="Sutton G."/>
            <person name="Nelson K.E."/>
        </authorList>
    </citation>
    <scope>NUCLEOTIDE SEQUENCE [LARGE SCALE GENOMIC DNA]</scope>
    <source>
        <strain evidence="1 2">F0493</strain>
    </source>
</reference>
<sequence length="63" mass="7469">MLLHTAERPKVDFSRFCTLQKGQKEVFHAAAHCRKTKKKFFMLLHAAERPKRNFSCFCTLQKK</sequence>
<dbReference type="EMBL" id="AWGW01000002">
    <property type="protein sequence ID" value="ERK03105.1"/>
    <property type="molecule type" value="Genomic_DNA"/>
</dbReference>
<organism evidence="1 2">
    <name type="scientific">Segatella salivae F0493</name>
    <dbReference type="NCBI Taxonomy" id="1395125"/>
    <lineage>
        <taxon>Bacteria</taxon>
        <taxon>Pseudomonadati</taxon>
        <taxon>Bacteroidota</taxon>
        <taxon>Bacteroidia</taxon>
        <taxon>Bacteroidales</taxon>
        <taxon>Prevotellaceae</taxon>
        <taxon>Segatella</taxon>
    </lineage>
</organism>
<dbReference type="Proteomes" id="UP000017023">
    <property type="component" value="Unassembled WGS sequence"/>
</dbReference>
<accession>U2MN87</accession>
<gene>
    <name evidence="1" type="ORF">HMPREF9145_2660</name>
</gene>
<dbReference type="AlphaFoldDB" id="U2MN87"/>
<name>U2MN87_9BACT</name>
<protein>
    <submittedName>
        <fullName evidence="1">Uncharacterized protein</fullName>
    </submittedName>
</protein>
<proteinExistence type="predicted"/>
<evidence type="ECO:0000313" key="2">
    <source>
        <dbReference type="Proteomes" id="UP000017023"/>
    </source>
</evidence>
<evidence type="ECO:0000313" key="1">
    <source>
        <dbReference type="EMBL" id="ERK03105.1"/>
    </source>
</evidence>